<keyword evidence="2" id="KW-0472">Membrane</keyword>
<dbReference type="Pfam" id="PF01882">
    <property type="entry name" value="DUF58"/>
    <property type="match status" value="1"/>
</dbReference>
<organism evidence="4">
    <name type="scientific">uncultured Armatimonadetes bacterium</name>
    <dbReference type="NCBI Taxonomy" id="157466"/>
    <lineage>
        <taxon>Bacteria</taxon>
        <taxon>Bacillati</taxon>
        <taxon>Armatimonadota</taxon>
        <taxon>environmental samples</taxon>
    </lineage>
</organism>
<reference evidence="4" key="1">
    <citation type="submission" date="2020-02" db="EMBL/GenBank/DDBJ databases">
        <authorList>
            <person name="Meier V. D."/>
        </authorList>
    </citation>
    <scope>NUCLEOTIDE SEQUENCE</scope>
    <source>
        <strain evidence="4">AVDCRST_MAG63</strain>
    </source>
</reference>
<protein>
    <recommendedName>
        <fullName evidence="3">DUF58 domain-containing protein</fullName>
    </recommendedName>
</protein>
<feature type="transmembrane region" description="Helical" evidence="2">
    <location>
        <begin position="61"/>
        <end position="79"/>
    </location>
</feature>
<accession>A0A6J4JBC8</accession>
<gene>
    <name evidence="4" type="ORF">AVDCRST_MAG63-3183</name>
</gene>
<dbReference type="InterPro" id="IPR002881">
    <property type="entry name" value="DUF58"/>
</dbReference>
<evidence type="ECO:0000259" key="3">
    <source>
        <dbReference type="Pfam" id="PF01882"/>
    </source>
</evidence>
<keyword evidence="2" id="KW-1133">Transmembrane helix</keyword>
<dbReference type="PANTHER" id="PTHR34351:SF1">
    <property type="entry name" value="SLR1927 PROTEIN"/>
    <property type="match status" value="1"/>
</dbReference>
<feature type="domain" description="DUF58" evidence="3">
    <location>
        <begin position="255"/>
        <end position="419"/>
    </location>
</feature>
<keyword evidence="2" id="KW-0812">Transmembrane</keyword>
<evidence type="ECO:0000313" key="4">
    <source>
        <dbReference type="EMBL" id="CAA9274217.1"/>
    </source>
</evidence>
<feature type="region of interest" description="Disordered" evidence="1">
    <location>
        <begin position="1"/>
        <end position="22"/>
    </location>
</feature>
<evidence type="ECO:0000256" key="2">
    <source>
        <dbReference type="SAM" id="Phobius"/>
    </source>
</evidence>
<sequence length="454" mass="50566">MTARKKGPPTGGSGANAGAPDTLEGLFPRFPGTKDIRYHPVFQGGLSRWVWRYYTHRLTRAGRWFLGLTCLLGLVGSTSLEIQTYIPFLYAFAFWTVAGAAAAFSRPRVAFVARHADRVCAGETLPVEIEIEQRGRLGGADLNVLPSGLPIPVDAIPEGGVPVPPLRRGEKARVRLGLLCRRRGVYVLRGYRVETDFPLGLLNAYRVFGEERSLLVYPPFHRLARMEMPTGRRFHAGGVALASLLGDSFEFLGNREYREGDNVRDIDWRATARLDTPILREYREEFFLRVAVVLDTHVPRGGRRDEREARRAALERAISVCAGITDYIARQEYIVDLFAAGPNLYHLTAGRSLAYLDQILDILACVEENPDEPFAVIEPQIDERLAQINSVVCVFLDWDETRRAFVENLRRGGAGVKVVLVRDAPPTLDPSGDERAGAIPVIGRADFERGVEEL</sequence>
<dbReference type="EMBL" id="CADCTO010000411">
    <property type="protein sequence ID" value="CAA9274217.1"/>
    <property type="molecule type" value="Genomic_DNA"/>
</dbReference>
<name>A0A6J4JBC8_9BACT</name>
<dbReference type="AlphaFoldDB" id="A0A6J4JBC8"/>
<proteinExistence type="predicted"/>
<evidence type="ECO:0000256" key="1">
    <source>
        <dbReference type="SAM" id="MobiDB-lite"/>
    </source>
</evidence>
<dbReference type="PANTHER" id="PTHR34351">
    <property type="entry name" value="SLR1927 PROTEIN-RELATED"/>
    <property type="match status" value="1"/>
</dbReference>